<evidence type="ECO:0000256" key="17">
    <source>
        <dbReference type="SAM" id="MobiDB-lite"/>
    </source>
</evidence>
<feature type="region of interest" description="Disordered" evidence="17">
    <location>
        <begin position="1165"/>
        <end position="1245"/>
    </location>
</feature>
<reference evidence="22" key="1">
    <citation type="submission" date="2018-06" db="EMBL/GenBank/DDBJ databases">
        <title>Genome assembly of Danube salmon.</title>
        <authorList>
            <person name="Macqueen D.J."/>
            <person name="Gundappa M.K."/>
        </authorList>
    </citation>
    <scope>NUCLEOTIDE SEQUENCE [LARGE SCALE GENOMIC DNA]</scope>
</reference>
<feature type="domain" description="Ig-like" evidence="19">
    <location>
        <begin position="136"/>
        <end position="226"/>
    </location>
</feature>
<proteinExistence type="inferred from homology"/>
<evidence type="ECO:0000259" key="19">
    <source>
        <dbReference type="PROSITE" id="PS50835"/>
    </source>
</evidence>
<evidence type="ECO:0008006" key="23">
    <source>
        <dbReference type="Google" id="ProtNLM"/>
    </source>
</evidence>
<evidence type="ECO:0000256" key="11">
    <source>
        <dbReference type="ARBA" id="ARBA00022902"/>
    </source>
</evidence>
<feature type="domain" description="Ig-like" evidence="19">
    <location>
        <begin position="344"/>
        <end position="431"/>
    </location>
</feature>
<dbReference type="FunFam" id="2.60.40.10:FF:000367">
    <property type="entry name" value="Neural cell adhesion molecule L1-like protein"/>
    <property type="match status" value="1"/>
</dbReference>
<evidence type="ECO:0000256" key="12">
    <source>
        <dbReference type="ARBA" id="ARBA00022989"/>
    </source>
</evidence>
<feature type="domain" description="Fibronectin type-III" evidence="20">
    <location>
        <begin position="623"/>
        <end position="718"/>
    </location>
</feature>
<keyword evidence="10" id="KW-0130">Cell adhesion</keyword>
<feature type="domain" description="Fibronectin type-III" evidence="20">
    <location>
        <begin position="924"/>
        <end position="1028"/>
    </location>
</feature>
<dbReference type="PROSITE" id="PS50853">
    <property type="entry name" value="FN3"/>
    <property type="match status" value="4"/>
</dbReference>
<dbReference type="InterPro" id="IPR036179">
    <property type="entry name" value="Ig-like_dom_sf"/>
</dbReference>
<reference evidence="21" key="3">
    <citation type="submission" date="2025-09" db="UniProtKB">
        <authorList>
            <consortium name="Ensembl"/>
        </authorList>
    </citation>
    <scope>IDENTIFICATION</scope>
</reference>
<organism evidence="21 22">
    <name type="scientific">Hucho hucho</name>
    <name type="common">huchen</name>
    <dbReference type="NCBI Taxonomy" id="62062"/>
    <lineage>
        <taxon>Eukaryota</taxon>
        <taxon>Metazoa</taxon>
        <taxon>Chordata</taxon>
        <taxon>Craniata</taxon>
        <taxon>Vertebrata</taxon>
        <taxon>Euteleostomi</taxon>
        <taxon>Actinopterygii</taxon>
        <taxon>Neopterygii</taxon>
        <taxon>Teleostei</taxon>
        <taxon>Protacanthopterygii</taxon>
        <taxon>Salmoniformes</taxon>
        <taxon>Salmonidae</taxon>
        <taxon>Salmoninae</taxon>
        <taxon>Hucho</taxon>
    </lineage>
</organism>
<feature type="compositionally biased region" description="Acidic residues" evidence="17">
    <location>
        <begin position="1206"/>
        <end position="1215"/>
    </location>
</feature>
<dbReference type="InterPro" id="IPR036116">
    <property type="entry name" value="FN3_sf"/>
</dbReference>
<dbReference type="FunFam" id="2.60.40.10:FF:000063">
    <property type="entry name" value="neural cell adhesion molecule L1"/>
    <property type="match status" value="1"/>
</dbReference>
<dbReference type="Pfam" id="PF07679">
    <property type="entry name" value="I-set"/>
    <property type="match status" value="3"/>
</dbReference>
<dbReference type="PANTHER" id="PTHR44170:SF45">
    <property type="entry name" value="NEURAL CELL ADHESION MOLECULE L1-LIKE PROTEIN ISOFORM X1"/>
    <property type="match status" value="1"/>
</dbReference>
<feature type="domain" description="Ig-like" evidence="19">
    <location>
        <begin position="524"/>
        <end position="616"/>
    </location>
</feature>
<evidence type="ECO:0000256" key="8">
    <source>
        <dbReference type="ARBA" id="ARBA00022737"/>
    </source>
</evidence>
<dbReference type="PANTHER" id="PTHR44170">
    <property type="entry name" value="PROTEIN SIDEKICK"/>
    <property type="match status" value="1"/>
</dbReference>
<feature type="domain" description="Ig-like" evidence="19">
    <location>
        <begin position="252"/>
        <end position="339"/>
    </location>
</feature>
<dbReference type="InterPro" id="IPR003961">
    <property type="entry name" value="FN3_dom"/>
</dbReference>
<keyword evidence="9" id="KW-0221">Differentiation</keyword>
<keyword evidence="15" id="KW-0325">Glycoprotein</keyword>
<evidence type="ECO:0000256" key="15">
    <source>
        <dbReference type="ARBA" id="ARBA00023180"/>
    </source>
</evidence>
<evidence type="ECO:0000256" key="3">
    <source>
        <dbReference type="ARBA" id="ARBA00022473"/>
    </source>
</evidence>
<keyword evidence="8" id="KW-0677">Repeat</keyword>
<name>A0A4W5KK81_9TELE</name>
<dbReference type="Pfam" id="PF13882">
    <property type="entry name" value="Bravo_FIGEY"/>
    <property type="match status" value="1"/>
</dbReference>
<feature type="compositionally biased region" description="Polar residues" evidence="17">
    <location>
        <begin position="1235"/>
        <end position="1245"/>
    </location>
</feature>
<dbReference type="FunFam" id="2.60.40.10:FF:000038">
    <property type="entry name" value="Neuronal cell adhesion molecule"/>
    <property type="match status" value="1"/>
</dbReference>
<evidence type="ECO:0000256" key="18">
    <source>
        <dbReference type="SAM" id="Phobius"/>
    </source>
</evidence>
<dbReference type="InterPro" id="IPR007110">
    <property type="entry name" value="Ig-like_dom"/>
</dbReference>
<dbReference type="InterPro" id="IPR026966">
    <property type="entry name" value="Neurofascin/L1/NrCAM_C"/>
</dbReference>
<dbReference type="Pfam" id="PF13927">
    <property type="entry name" value="Ig_3"/>
    <property type="match status" value="2"/>
</dbReference>
<dbReference type="SMART" id="SM00409">
    <property type="entry name" value="IG"/>
    <property type="match status" value="6"/>
</dbReference>
<dbReference type="GeneTree" id="ENSGT00940000165371"/>
<evidence type="ECO:0000256" key="7">
    <source>
        <dbReference type="ARBA" id="ARBA00022729"/>
    </source>
</evidence>
<feature type="domain" description="Ig-like" evidence="19">
    <location>
        <begin position="39"/>
        <end position="129"/>
    </location>
</feature>
<evidence type="ECO:0000256" key="10">
    <source>
        <dbReference type="ARBA" id="ARBA00022889"/>
    </source>
</evidence>
<evidence type="ECO:0000256" key="13">
    <source>
        <dbReference type="ARBA" id="ARBA00023136"/>
    </source>
</evidence>
<dbReference type="Ensembl" id="ENSHHUT00000018293.1">
    <property type="protein sequence ID" value="ENSHHUP00000017653.1"/>
    <property type="gene ID" value="ENSHHUG00000010665.1"/>
</dbReference>
<dbReference type="GO" id="GO:0007411">
    <property type="term" value="P:axon guidance"/>
    <property type="evidence" value="ECO:0007669"/>
    <property type="project" value="TreeGrafter"/>
</dbReference>
<dbReference type="GO" id="GO:0030424">
    <property type="term" value="C:axon"/>
    <property type="evidence" value="ECO:0007669"/>
    <property type="project" value="TreeGrafter"/>
</dbReference>
<dbReference type="SUPFAM" id="SSF48726">
    <property type="entry name" value="Immunoglobulin"/>
    <property type="match status" value="6"/>
</dbReference>
<evidence type="ECO:0000256" key="5">
    <source>
        <dbReference type="ARBA" id="ARBA00022553"/>
    </source>
</evidence>
<evidence type="ECO:0000256" key="1">
    <source>
        <dbReference type="ARBA" id="ARBA00004251"/>
    </source>
</evidence>
<keyword evidence="3" id="KW-0217">Developmental protein</keyword>
<dbReference type="PROSITE" id="PS51257">
    <property type="entry name" value="PROKAR_LIPOPROTEIN"/>
    <property type="match status" value="1"/>
</dbReference>
<keyword evidence="11" id="KW-0524">Neurogenesis</keyword>
<dbReference type="SMART" id="SM00060">
    <property type="entry name" value="FN3"/>
    <property type="match status" value="5"/>
</dbReference>
<dbReference type="InterPro" id="IPR003599">
    <property type="entry name" value="Ig_sub"/>
</dbReference>
<dbReference type="SUPFAM" id="SSF49265">
    <property type="entry name" value="Fibronectin type III"/>
    <property type="match status" value="3"/>
</dbReference>
<feature type="domain" description="Ig-like" evidence="19">
    <location>
        <begin position="437"/>
        <end position="516"/>
    </location>
</feature>
<feature type="transmembrane region" description="Helical" evidence="18">
    <location>
        <begin position="1128"/>
        <end position="1150"/>
    </location>
</feature>
<keyword evidence="13 18" id="KW-0472">Membrane</keyword>
<evidence type="ECO:0000256" key="16">
    <source>
        <dbReference type="ARBA" id="ARBA00023319"/>
    </source>
</evidence>
<dbReference type="InterPro" id="IPR013783">
    <property type="entry name" value="Ig-like_fold"/>
</dbReference>
<dbReference type="GO" id="GO:0005886">
    <property type="term" value="C:plasma membrane"/>
    <property type="evidence" value="ECO:0007669"/>
    <property type="project" value="UniProtKB-SubCell"/>
</dbReference>
<dbReference type="SMART" id="SM00408">
    <property type="entry name" value="IGc2"/>
    <property type="match status" value="6"/>
</dbReference>
<dbReference type="STRING" id="62062.ENSHHUP00000017653"/>
<evidence type="ECO:0000256" key="2">
    <source>
        <dbReference type="ARBA" id="ARBA00008588"/>
    </source>
</evidence>
<evidence type="ECO:0000313" key="21">
    <source>
        <dbReference type="Ensembl" id="ENSHHUP00000017653.1"/>
    </source>
</evidence>
<keyword evidence="14" id="KW-1015">Disulfide bond</keyword>
<keyword evidence="5" id="KW-0597">Phosphoprotein</keyword>
<dbReference type="CDD" id="cd00063">
    <property type="entry name" value="FN3"/>
    <property type="match status" value="5"/>
</dbReference>
<keyword evidence="12 18" id="KW-1133">Transmembrane helix</keyword>
<keyword evidence="7" id="KW-0732">Signal</keyword>
<dbReference type="Pfam" id="PF00041">
    <property type="entry name" value="fn3"/>
    <property type="match status" value="4"/>
</dbReference>
<dbReference type="Gene3D" id="2.60.40.10">
    <property type="entry name" value="Immunoglobulins"/>
    <property type="match status" value="11"/>
</dbReference>
<dbReference type="InterPro" id="IPR013098">
    <property type="entry name" value="Ig_I-set"/>
</dbReference>
<feature type="domain" description="Fibronectin type-III" evidence="20">
    <location>
        <begin position="723"/>
        <end position="816"/>
    </location>
</feature>
<dbReference type="FunFam" id="2.60.40.10:FF:000057">
    <property type="entry name" value="neural cell adhesion molecule L1"/>
    <property type="match status" value="1"/>
</dbReference>
<evidence type="ECO:0000256" key="6">
    <source>
        <dbReference type="ARBA" id="ARBA00022692"/>
    </source>
</evidence>
<reference evidence="21" key="2">
    <citation type="submission" date="2025-08" db="UniProtKB">
        <authorList>
            <consortium name="Ensembl"/>
        </authorList>
    </citation>
    <scope>IDENTIFICATION</scope>
</reference>
<protein>
    <recommendedName>
        <fullName evidence="23">Cell adhesion molecule L1-like b</fullName>
    </recommendedName>
</protein>
<dbReference type="PROSITE" id="PS50835">
    <property type="entry name" value="IG_LIKE"/>
    <property type="match status" value="6"/>
</dbReference>
<keyword evidence="4" id="KW-1003">Cell membrane</keyword>
<evidence type="ECO:0000313" key="22">
    <source>
        <dbReference type="Proteomes" id="UP000314982"/>
    </source>
</evidence>
<accession>A0A4W5KK81</accession>
<keyword evidence="16" id="KW-0393">Immunoglobulin domain</keyword>
<dbReference type="FunFam" id="2.60.40.10:FF:000005">
    <property type="entry name" value="Neuronal cell adhesion molecule"/>
    <property type="match status" value="1"/>
</dbReference>
<dbReference type="GO" id="GO:0007420">
    <property type="term" value="P:brain development"/>
    <property type="evidence" value="ECO:0007669"/>
    <property type="project" value="TreeGrafter"/>
</dbReference>
<sequence>MDWLTKFMPMTGHLLQACVTCGARLVCLVGLIAVLEQLPTIIVQTAGPVIALPFEDSFSMRCEAKGNPQPVYRWTKNGQAVDPLFDLGVKKERNNGSFVIHSGRLAQFQGKYQCYASNNLGTAVSEEIELIVPSTPKFPKEKIAPIVVKEGQPVILECNPPQGIPPRKIYWMTIGLQHIEQDERVSMGHDGNLYFSNALEKDSRGDYCCFAAFSAIRTIVQKTAMSVVVKSCRLTVGGQSSSGSYAIPERRPSLLVPSGVQSDVWLVKGEELVLECIAEGFPTPVIEWTKRREKLPKRANIKNYGKRLTIYNIEEEDDGKYMCEARNSVGGTVHYFNVMVEEPPRWQPEPPKGQLAVVGSDVHIKCSASGKPQPVISWRKNGQPLDDGPSSNRQVLDDTIVLHRARPEDSAVYQCEVSNRHGTILANANIMIINLPPRMLTKDYQRYSVVQGRDIVMDCKVFSSPPSTVSWETANQMGERFSVFKNGSLQINQAGKEDSGEYVCFATNSEGKSAITALLDVKDPTQIVEPPQDLYILSGTTAQLTCQAEYDISLRNEFKIVWSKDGEEIPPFTEQSRYFLDDAMLQIINVDQSDKGTYTCIARTNLDQDTASALVTVLDVPDAPESVELSEQKSWSVRLAWVPGDDHNSSATEFIVEYEESQWDPGTWRELQRVPGNQVTAVLTLHGHLNYQFRVYAVNAIGKGLPSNPTDRYKTPPAAPDKNPENIKIQGHLPHQMDISWEPLLPVEHNGPGLEYKVSYRKLGVEDIWKEHLVKRHAFVVKNTPTFVPYEIKIQSRNSHGWGPEPKVVTGYSGEDLPTAAPRDVAVEVLNTTLLRVSWTRVAQTTVLGHLGGYNVHWLRKRSLLHSNRIPEERHFLTFPGNRSHAMVPGLRPFSEYRLTVNVFNKRGNGPNSDPVTFQTPEGVPEQVPILTVSNAQRDSITLVWAPPFEANGILTGYLLQYQLINETLAMGDMQEVNVSSADTTQWLLQGLGEMSKYRFYLSACTGVGCGPQRMEEGSTVTEATPFNISSYVSDTFVKISWTAGDEQQDSQLYVAYMNNREGNWRISEAVNTSKNAHLIEGLEPGTVYTVRLLAKSRLDNASIFEDVIQTRVKGLASLHLGVSTQGWFIGMMCAVALLTLTVLIACFVTRNKGGKYAVKEKEDLHPEVESQGMNDDTFCDYSDSEENPLKASQCSLDGGMGGDSDNGDEEECQFNEDGSFIGEYSGHKNRGSVGESNGPSPVTA</sequence>
<dbReference type="GO" id="GO:0098632">
    <property type="term" value="F:cell-cell adhesion mediator activity"/>
    <property type="evidence" value="ECO:0007669"/>
    <property type="project" value="TreeGrafter"/>
</dbReference>
<keyword evidence="22" id="KW-1185">Reference proteome</keyword>
<dbReference type="FunFam" id="2.60.40.10:FF:000363">
    <property type="entry name" value="neurofascin isoform X1"/>
    <property type="match status" value="1"/>
</dbReference>
<dbReference type="InterPro" id="IPR003598">
    <property type="entry name" value="Ig_sub2"/>
</dbReference>
<evidence type="ECO:0000259" key="20">
    <source>
        <dbReference type="PROSITE" id="PS50853"/>
    </source>
</evidence>
<dbReference type="Proteomes" id="UP000314982">
    <property type="component" value="Unassembled WGS sequence"/>
</dbReference>
<evidence type="ECO:0000256" key="4">
    <source>
        <dbReference type="ARBA" id="ARBA00022475"/>
    </source>
</evidence>
<keyword evidence="6 18" id="KW-0812">Transmembrane</keyword>
<comment type="subcellular location">
    <subcellularLocation>
        <location evidence="1">Cell membrane</location>
        <topology evidence="1">Single-pass type I membrane protein</topology>
    </subcellularLocation>
</comment>
<evidence type="ECO:0000256" key="14">
    <source>
        <dbReference type="ARBA" id="ARBA00023157"/>
    </source>
</evidence>
<dbReference type="AlphaFoldDB" id="A0A4W5KK81"/>
<evidence type="ECO:0000256" key="9">
    <source>
        <dbReference type="ARBA" id="ARBA00022782"/>
    </source>
</evidence>
<comment type="similarity">
    <text evidence="2">Belongs to the immunoglobulin superfamily. L1/neurofascin/NgCAM family.</text>
</comment>
<feature type="domain" description="Fibronectin type-III" evidence="20">
    <location>
        <begin position="821"/>
        <end position="923"/>
    </location>
</feature>